<feature type="coiled-coil region" evidence="3">
    <location>
        <begin position="617"/>
        <end position="644"/>
    </location>
</feature>
<dbReference type="InterPro" id="IPR056843">
    <property type="entry name" value="THADA-like_TPR"/>
</dbReference>
<keyword evidence="8" id="KW-1185">Reference proteome</keyword>
<reference evidence="7" key="1">
    <citation type="submission" date="2022-07" db="EMBL/GenBank/DDBJ databases">
        <title>Fungi with potential for degradation of polypropylene.</title>
        <authorList>
            <person name="Gostincar C."/>
        </authorList>
    </citation>
    <scope>NUCLEOTIDE SEQUENCE</scope>
    <source>
        <strain evidence="7">EXF-13308</strain>
    </source>
</reference>
<protein>
    <submittedName>
        <fullName evidence="7">tRNA (Cytidine(32)-2'-O)-methyltransferase non-catalytic subunit TRM732</fullName>
    </submittedName>
</protein>
<dbReference type="InterPro" id="IPR019442">
    <property type="entry name" value="THADA/TRM732_DUF2428"/>
</dbReference>
<dbReference type="Pfam" id="PF10350">
    <property type="entry name" value="DUF2428"/>
    <property type="match status" value="1"/>
</dbReference>
<dbReference type="InterPro" id="IPR056842">
    <property type="entry name" value="THADA-like_TPR_C"/>
</dbReference>
<feature type="domain" description="tRNA (32-2'-O)-methyltransferase regulator THADA-like TPR repeats region" evidence="5">
    <location>
        <begin position="244"/>
        <end position="543"/>
    </location>
</feature>
<evidence type="ECO:0000259" key="5">
    <source>
        <dbReference type="Pfam" id="PF25150"/>
    </source>
</evidence>
<sequence>MAETGLPPLEDPAVNANHILAWLSEKPPSSRVDLAQAVFDILLQDAARPRSTSTQACTRLCGFVQQCMKSDQTPLRNWAFSEETSLKLFDFYLEWNEKDQHRSMKLVLDLLTASMGRNPEPGVADSLKHHVLESLVSIISRQSTRPLVKSAISSLNHLVVKDVLSLDDVGGSYRKLAPGAACLSSFTMWRSFISEMFRWMDLSHVWPVAGKFLVTLFKGLQGRQLETDQGAPTVVTVSTIHAWLQEALANNPDLLESIKNYILNPLFRSDRGLSLELLESLNRIKPLGSGGNDFDTAALLQLAALDAGKKCALVEDPSPTGIAPSSHAVVLKEEVLEDVLTHPSREVRSLAMSLLITSSASTRPYAPVAMQLLQKHLAACHSDHDAKFRNEILGHSKDMVKRVKAVMTLLRRQLSHAQNGASLFDEGGINQTTNGGATAPRKAGKAAKKLSAADIDSARETLHQHEAFFCWYLQFLKSELVPTASYQRHITALRALLPVMKLEKQIVGHEALDLETAAFIFSDYSWLRCILDRVMDPFDDVRETAVAMLMMFPPDAIRIDIEIGPELPRARLINILREFCGRASKLASRTARADHADGAARSYGLLCSWTESHEARFTLLSQVLDTLEKKISMAEKELGRAAIEEPVHGDFAALSYIWQVLTKRKYESAELEVLIGFQRRIFLACDRIWNAVSHVLCDDSPEGHLPEEMEDVDGLDTKDLLSYSFRSIHESSNLMRTVVSTLRQSRAVGILLPSQEVFKAVGTLTFNQLSTLRHRGAFSTVSLTFTTCCQVAMDPHVNRATDQEASPLLDIWYKGTLQCIFDQASTTRRSAGIPALMTGILASNAPRPSFSEVMKMLQDIARKPALVAETDGSNLPQVHAFNCIKEVFKSSLLNKKAEVRLPECLQLAISSLRSEVWAIRNCALLLLRSLIDCLFGTGESKSSMEAGWDGKTLRLSYTKHPMLPGLLVDLLRSGEQAMQTSTQNSAAESVFPALEIIRRGGPPDEYRDALYDLIAEYLGSHLWHVREIAARTLCSFLLHGDFILPIQKLLDGSKASANRLHGVLLVVKFLLERKSEVADDPIYDDVTTLMSVLKALRWDSQLFSCPEVLAAYVEVLNLSLKLVPTALAECGISYESTIQTSGERPKDSLVAPSALLRDRLALRDIQVAAISWDLRTIQTTVYRALENDVNTACLVLEDVPRVWGTKDASGLSQLYMQVAARTQVPELRALALTNLAHVLYGFVETRQVDNLPSPEELCVLKESLGNGYITPSLSQAIITFTGAMMAAEVAICTPETKAATDQHLREWGKMMSEAMGDSNTFDMRFAAVSAVKSFTATARAIWTEPACLPLILTLYDAMNDDDDEIRDIAALAAAVILGQSLVPLEASSALLDWTARTFGHLHEFRWYVVARMTGNSTVRATPAQTTGYDSAPLGGPSPARLFKEALRVDDELFAVEEQNLWVDEVRETQRWAGVFEATTDWDGSDNGLLAGLRKWAGEALDALLDTLRREDDGPLGWSSKPEAFALCTRAVLCGRAVAEKTGEESLRAALDGVRDAGRRSRFHGLLLDML</sequence>
<keyword evidence="3" id="KW-0175">Coiled coil</keyword>
<dbReference type="Pfam" id="PF26523">
    <property type="entry name" value="Trm732_C"/>
    <property type="match status" value="1"/>
</dbReference>
<dbReference type="InterPro" id="IPR016024">
    <property type="entry name" value="ARM-type_fold"/>
</dbReference>
<name>A0AA38SAD4_9PEZI</name>
<dbReference type="SUPFAM" id="SSF48371">
    <property type="entry name" value="ARM repeat"/>
    <property type="match status" value="1"/>
</dbReference>
<evidence type="ECO:0000256" key="2">
    <source>
        <dbReference type="ARBA" id="ARBA00022694"/>
    </source>
</evidence>
<feature type="domain" description="DUF2428" evidence="4">
    <location>
        <begin position="678"/>
        <end position="918"/>
    </location>
</feature>
<proteinExistence type="inferred from homology"/>
<dbReference type="Pfam" id="PF25151">
    <property type="entry name" value="TPR_Trm732_C"/>
    <property type="match status" value="1"/>
</dbReference>
<dbReference type="GO" id="GO:0005829">
    <property type="term" value="C:cytosol"/>
    <property type="evidence" value="ECO:0007669"/>
    <property type="project" value="TreeGrafter"/>
</dbReference>
<dbReference type="PANTHER" id="PTHR14387">
    <property type="entry name" value="THADA/DEATH RECEPTOR INTERACTING PROTEIN"/>
    <property type="match status" value="1"/>
</dbReference>
<dbReference type="InterPro" id="IPR051954">
    <property type="entry name" value="tRNA_methyltransferase_THADA"/>
</dbReference>
<dbReference type="Pfam" id="PF25150">
    <property type="entry name" value="TPR_Trm732"/>
    <property type="match status" value="1"/>
</dbReference>
<evidence type="ECO:0000256" key="1">
    <source>
        <dbReference type="ARBA" id="ARBA00010409"/>
    </source>
</evidence>
<evidence type="ECO:0000259" key="6">
    <source>
        <dbReference type="Pfam" id="PF25151"/>
    </source>
</evidence>
<organism evidence="7 8">
    <name type="scientific">Pleurostoma richardsiae</name>
    <dbReference type="NCBI Taxonomy" id="41990"/>
    <lineage>
        <taxon>Eukaryota</taxon>
        <taxon>Fungi</taxon>
        <taxon>Dikarya</taxon>
        <taxon>Ascomycota</taxon>
        <taxon>Pezizomycotina</taxon>
        <taxon>Sordariomycetes</taxon>
        <taxon>Sordariomycetidae</taxon>
        <taxon>Calosphaeriales</taxon>
        <taxon>Pleurostomataceae</taxon>
        <taxon>Pleurostoma</taxon>
    </lineage>
</organism>
<evidence type="ECO:0000256" key="3">
    <source>
        <dbReference type="SAM" id="Coils"/>
    </source>
</evidence>
<keyword evidence="2" id="KW-0819">tRNA processing</keyword>
<dbReference type="PANTHER" id="PTHR14387:SF0">
    <property type="entry name" value="DUF2428 DOMAIN-CONTAINING PROTEIN"/>
    <property type="match status" value="1"/>
</dbReference>
<evidence type="ECO:0000313" key="7">
    <source>
        <dbReference type="EMBL" id="KAJ9154737.1"/>
    </source>
</evidence>
<dbReference type="GO" id="GO:0030488">
    <property type="term" value="P:tRNA methylation"/>
    <property type="evidence" value="ECO:0007669"/>
    <property type="project" value="TreeGrafter"/>
</dbReference>
<feature type="domain" description="tRNA (32-2'-O)-methyltransferase regulator THADA-like C-terminal TPR repeats region" evidence="6">
    <location>
        <begin position="920"/>
        <end position="1070"/>
    </location>
</feature>
<evidence type="ECO:0000259" key="4">
    <source>
        <dbReference type="Pfam" id="PF10350"/>
    </source>
</evidence>
<dbReference type="EMBL" id="JANBVO010000004">
    <property type="protein sequence ID" value="KAJ9154737.1"/>
    <property type="molecule type" value="Genomic_DNA"/>
</dbReference>
<evidence type="ECO:0000313" key="8">
    <source>
        <dbReference type="Proteomes" id="UP001174694"/>
    </source>
</evidence>
<gene>
    <name evidence="7" type="ORF">NKR23_g2446</name>
</gene>
<dbReference type="Proteomes" id="UP001174694">
    <property type="component" value="Unassembled WGS sequence"/>
</dbReference>
<comment type="caution">
    <text evidence="7">The sequence shown here is derived from an EMBL/GenBank/DDBJ whole genome shotgun (WGS) entry which is preliminary data.</text>
</comment>
<accession>A0AA38SAD4</accession>
<comment type="similarity">
    <text evidence="1">Belongs to the THADA family.</text>
</comment>